<feature type="non-terminal residue" evidence="3">
    <location>
        <position position="170"/>
    </location>
</feature>
<dbReference type="RefSeq" id="WP_036716254.1">
    <property type="nucleotide sequence ID" value="NZ_KK082268.1"/>
</dbReference>
<keyword evidence="1" id="KW-0238">DNA-binding</keyword>
<evidence type="ECO:0000259" key="2">
    <source>
        <dbReference type="Pfam" id="PF02311"/>
    </source>
</evidence>
<sequence>MKRQSHLLTLPDTPLFCFPESVGVYTDSPEHAVSRDPGAMNNFNIHYVASGKGYVESEGQTLELRRGDAVLYFPMQRQHYYSSKDEPWDIRWVHFYGSGTSLQDYLQARGMHKSRLWRLRQAEGWETAHLELLAAAEKKRMNNPTLLSALTYAVIAEFVQQAVPYSAGKP</sequence>
<feature type="domain" description="AraC-type arabinose-binding/dimerisation" evidence="2">
    <location>
        <begin position="22"/>
        <end position="152"/>
    </location>
</feature>
<dbReference type="InterPro" id="IPR003313">
    <property type="entry name" value="AraC-bd"/>
</dbReference>
<dbReference type="GO" id="GO:0003677">
    <property type="term" value="F:DNA binding"/>
    <property type="evidence" value="ECO:0007669"/>
    <property type="project" value="UniProtKB-KW"/>
</dbReference>
<dbReference type="SUPFAM" id="SSF51215">
    <property type="entry name" value="Regulatory protein AraC"/>
    <property type="match status" value="1"/>
</dbReference>
<protein>
    <submittedName>
        <fullName evidence="3">AraC family transcriptional regulator</fullName>
    </submittedName>
</protein>
<organism evidence="3 4">
    <name type="scientific">Paenibacillus darwinianus</name>
    <dbReference type="NCBI Taxonomy" id="1380763"/>
    <lineage>
        <taxon>Bacteria</taxon>
        <taxon>Bacillati</taxon>
        <taxon>Bacillota</taxon>
        <taxon>Bacilli</taxon>
        <taxon>Bacillales</taxon>
        <taxon>Paenibacillaceae</taxon>
        <taxon>Paenibacillus</taxon>
    </lineage>
</organism>
<dbReference type="AlphaFoldDB" id="A0A9W5S2R2"/>
<evidence type="ECO:0000256" key="1">
    <source>
        <dbReference type="ARBA" id="ARBA00023125"/>
    </source>
</evidence>
<gene>
    <name evidence="3" type="ORF">BG53_09900</name>
</gene>
<dbReference type="EMBL" id="JFHU01000025">
    <property type="protein sequence ID" value="EXX91637.1"/>
    <property type="molecule type" value="Genomic_DNA"/>
</dbReference>
<dbReference type="Gene3D" id="2.60.120.280">
    <property type="entry name" value="Regulatory protein AraC"/>
    <property type="match status" value="1"/>
</dbReference>
<dbReference type="CDD" id="cd06986">
    <property type="entry name" value="cupin_MmsR-like_N"/>
    <property type="match status" value="1"/>
</dbReference>
<dbReference type="Pfam" id="PF02311">
    <property type="entry name" value="AraC_binding"/>
    <property type="match status" value="1"/>
</dbReference>
<dbReference type="Proteomes" id="UP000053750">
    <property type="component" value="Unassembled WGS sequence"/>
</dbReference>
<proteinExistence type="predicted"/>
<evidence type="ECO:0000313" key="3">
    <source>
        <dbReference type="EMBL" id="EXX91637.1"/>
    </source>
</evidence>
<reference evidence="3 4" key="1">
    <citation type="submission" date="2014-02" db="EMBL/GenBank/DDBJ databases">
        <title>Genome sequence of Paenibacillus darwinianus reveals adaptive mechanisms for survival in Antarctic soils.</title>
        <authorList>
            <person name="Dsouza M."/>
            <person name="Taylor M.W."/>
            <person name="Turner S.J."/>
            <person name="Aislabie J."/>
        </authorList>
    </citation>
    <scope>NUCLEOTIDE SEQUENCE [LARGE SCALE GENOMIC DNA]</scope>
    <source>
        <strain evidence="3 4">CE1</strain>
    </source>
</reference>
<keyword evidence="4" id="KW-1185">Reference proteome</keyword>
<name>A0A9W5S2R2_9BACL</name>
<dbReference type="GO" id="GO:0006355">
    <property type="term" value="P:regulation of DNA-templated transcription"/>
    <property type="evidence" value="ECO:0007669"/>
    <property type="project" value="InterPro"/>
</dbReference>
<evidence type="ECO:0000313" key="4">
    <source>
        <dbReference type="Proteomes" id="UP000053750"/>
    </source>
</evidence>
<dbReference type="InterPro" id="IPR037923">
    <property type="entry name" value="HTH-like"/>
</dbReference>
<accession>A0A9W5S2R2</accession>
<comment type="caution">
    <text evidence="3">The sequence shown here is derived from an EMBL/GenBank/DDBJ whole genome shotgun (WGS) entry which is preliminary data.</text>
</comment>